<name>A0A4R3LQL4_9HYPH</name>
<protein>
    <submittedName>
        <fullName evidence="2">Uncharacterized protein</fullName>
    </submittedName>
</protein>
<organism evidence="2 3">
    <name type="scientific">Aquabacter spiritensis</name>
    <dbReference type="NCBI Taxonomy" id="933073"/>
    <lineage>
        <taxon>Bacteria</taxon>
        <taxon>Pseudomonadati</taxon>
        <taxon>Pseudomonadota</taxon>
        <taxon>Alphaproteobacteria</taxon>
        <taxon>Hyphomicrobiales</taxon>
        <taxon>Xanthobacteraceae</taxon>
        <taxon>Aquabacter</taxon>
    </lineage>
</organism>
<dbReference type="AlphaFoldDB" id="A0A4R3LQL4"/>
<gene>
    <name evidence="2" type="ORF">EDC64_11527</name>
</gene>
<feature type="region of interest" description="Disordered" evidence="1">
    <location>
        <begin position="20"/>
        <end position="42"/>
    </location>
</feature>
<dbReference type="Proteomes" id="UP000294664">
    <property type="component" value="Unassembled WGS sequence"/>
</dbReference>
<comment type="caution">
    <text evidence="2">The sequence shown here is derived from an EMBL/GenBank/DDBJ whole genome shotgun (WGS) entry which is preliminary data.</text>
</comment>
<accession>A0A4R3LQL4</accession>
<evidence type="ECO:0000256" key="1">
    <source>
        <dbReference type="SAM" id="MobiDB-lite"/>
    </source>
</evidence>
<dbReference type="EMBL" id="SMAI01000015">
    <property type="protein sequence ID" value="TCT01996.1"/>
    <property type="molecule type" value="Genomic_DNA"/>
</dbReference>
<feature type="compositionally biased region" description="Polar residues" evidence="1">
    <location>
        <begin position="26"/>
        <end position="42"/>
    </location>
</feature>
<sequence>MFGCMASKVTAAAYGGHVDERDKNRQQASLLSDSTPEKQTIW</sequence>
<keyword evidence="3" id="KW-1185">Reference proteome</keyword>
<proteinExistence type="predicted"/>
<evidence type="ECO:0000313" key="2">
    <source>
        <dbReference type="EMBL" id="TCT01996.1"/>
    </source>
</evidence>
<reference evidence="2 3" key="1">
    <citation type="submission" date="2019-03" db="EMBL/GenBank/DDBJ databases">
        <title>Genomic Encyclopedia of Type Strains, Phase IV (KMG-IV): sequencing the most valuable type-strain genomes for metagenomic binning, comparative biology and taxonomic classification.</title>
        <authorList>
            <person name="Goeker M."/>
        </authorList>
    </citation>
    <scope>NUCLEOTIDE SEQUENCE [LARGE SCALE GENOMIC DNA]</scope>
    <source>
        <strain evidence="2 3">DSM 9035</strain>
    </source>
</reference>
<evidence type="ECO:0000313" key="3">
    <source>
        <dbReference type="Proteomes" id="UP000294664"/>
    </source>
</evidence>